<dbReference type="EMBL" id="VLKE01000001">
    <property type="protein sequence ID" value="TWH70927.1"/>
    <property type="molecule type" value="Genomic_DNA"/>
</dbReference>
<sequence>MGLQAGTDTTEAMAAADEAVRVCDGLDTTFTVVVRSLAAEALVHAGEPERGIRLTLSAAGGRKLPRLPGRRRARCWDLLACAEHRRGEPGATDGYAQLARNYVGRRPSPLRLGYAGRAEARAHGVRGNPNGSMETGAAAFAQFEARDAKLDAALTLLVVANACLDNRKPHDVPGHLNRAAELADACGCRGTAWSAELSTADLAEVRTVCPSSAGD</sequence>
<dbReference type="Proteomes" id="UP000319825">
    <property type="component" value="Unassembled WGS sequence"/>
</dbReference>
<gene>
    <name evidence="1" type="ORF">JD77_05952</name>
</gene>
<reference evidence="1 2" key="1">
    <citation type="submission" date="2019-07" db="EMBL/GenBank/DDBJ databases">
        <title>R&amp;d 2014.</title>
        <authorList>
            <person name="Klenk H.-P."/>
        </authorList>
    </citation>
    <scope>NUCLEOTIDE SEQUENCE [LARGE SCALE GENOMIC DNA]</scope>
    <source>
        <strain evidence="1 2">DSM 43868</strain>
    </source>
</reference>
<evidence type="ECO:0000313" key="2">
    <source>
        <dbReference type="Proteomes" id="UP000319825"/>
    </source>
</evidence>
<evidence type="ECO:0000313" key="1">
    <source>
        <dbReference type="EMBL" id="TWH70927.1"/>
    </source>
</evidence>
<organism evidence="1 2">
    <name type="scientific">Micromonospora olivasterospora</name>
    <dbReference type="NCBI Taxonomy" id="1880"/>
    <lineage>
        <taxon>Bacteria</taxon>
        <taxon>Bacillati</taxon>
        <taxon>Actinomycetota</taxon>
        <taxon>Actinomycetes</taxon>
        <taxon>Micromonosporales</taxon>
        <taxon>Micromonosporaceae</taxon>
        <taxon>Micromonospora</taxon>
    </lineage>
</organism>
<protein>
    <submittedName>
        <fullName evidence="1">Uncharacterized protein</fullName>
    </submittedName>
</protein>
<dbReference type="AlphaFoldDB" id="A0A562IIS7"/>
<keyword evidence="2" id="KW-1185">Reference proteome</keyword>
<accession>A0A562IIS7</accession>
<proteinExistence type="predicted"/>
<name>A0A562IIS7_MICOL</name>
<comment type="caution">
    <text evidence="1">The sequence shown here is derived from an EMBL/GenBank/DDBJ whole genome shotgun (WGS) entry which is preliminary data.</text>
</comment>